<dbReference type="EMBL" id="MAYW01000003">
    <property type="protein sequence ID" value="ODS34647.1"/>
    <property type="molecule type" value="Genomic_DNA"/>
</dbReference>
<comment type="function">
    <text evidence="1 9">May be involved in recombinational repair of damaged DNA.</text>
</comment>
<protein>
    <recommendedName>
        <fullName evidence="3 9">DNA repair protein RecN</fullName>
    </recommendedName>
    <alternativeName>
        <fullName evidence="8 9">Recombination protein N</fullName>
    </alternativeName>
</protein>
<dbReference type="Gene3D" id="3.40.50.300">
    <property type="entry name" value="P-loop containing nucleotide triphosphate hydrolases"/>
    <property type="match status" value="2"/>
</dbReference>
<sequence>MLSELYISNFALIDNITIKFEKGLNIFTGTTGVGKSLIIGALNFLLGSRATNEIVRDNKKEVSISGVFTINNGHVLKGIKERIDNFSDEEIIIQRSLDQNGRNRYRLNNQPITVSLLKEIGELLVNIHGQHEHESLTNPLQQLVILDGFGKLDDYRTKYSKIYSKAVEKEKLLHSLTNQQHERKKQIELYHYEINEIESTHLKPDEMDTLEEERYILANSEKIQNALSYCSNSLYESDNSIIARLREVANELCKIKGIDKSFENTIEVCNQSIYQLEDIANSLRNNVEKYDYDPERLEQIEERIETIRRLKSKYGETIGDILSYCEESKVKLEQLSRENETLDSTEKELKQLRKTVINTGKELTQFRKKTSKKLSVLIKKELADLGITNGRFDINISTIDTTDEEQFILEDANSSGFDRVEFMFSSNPGEDIKPLRKIASGGEISRIMLALKRHLALADQTPALVFDEIDANIGGRIGRIIGEKLKLVSQSHQIICVTHLPQIASYAEQHLKVNKYAKNNKTFVTVETLSTKERLEEIAEMIRGTEKTDVTRKQAKEMINDAKDFSGFYKKKCKFLV</sequence>
<evidence type="ECO:0000256" key="1">
    <source>
        <dbReference type="ARBA" id="ARBA00003618"/>
    </source>
</evidence>
<dbReference type="InterPro" id="IPR004604">
    <property type="entry name" value="DNA_recomb/repair_RecN"/>
</dbReference>
<dbReference type="InterPro" id="IPR027417">
    <property type="entry name" value="P-loop_NTPase"/>
</dbReference>
<evidence type="ECO:0000256" key="7">
    <source>
        <dbReference type="ARBA" id="ARBA00023204"/>
    </source>
</evidence>
<dbReference type="PATRIC" id="fig|1872076.5.peg.253"/>
<accession>A0A1E3XG90</accession>
<evidence type="ECO:0000256" key="10">
    <source>
        <dbReference type="SAM" id="Coils"/>
    </source>
</evidence>
<feature type="domain" description="RecF/RecN/SMC N-terminal" evidence="11">
    <location>
        <begin position="1"/>
        <end position="519"/>
    </location>
</feature>
<comment type="similarity">
    <text evidence="2 9">Belongs to the RecN family.</text>
</comment>
<proteinExistence type="inferred from homology"/>
<dbReference type="InterPro" id="IPR003395">
    <property type="entry name" value="RecF/RecN/SMC_N"/>
</dbReference>
<name>A0A1E3XG90_9BACT</name>
<dbReference type="PIRSF" id="PIRSF003128">
    <property type="entry name" value="RecN"/>
    <property type="match status" value="1"/>
</dbReference>
<dbReference type="PANTHER" id="PTHR11059:SF0">
    <property type="entry name" value="DNA REPAIR PROTEIN RECN"/>
    <property type="match status" value="1"/>
</dbReference>
<dbReference type="SUPFAM" id="SSF52540">
    <property type="entry name" value="P-loop containing nucleoside triphosphate hydrolases"/>
    <property type="match status" value="2"/>
</dbReference>
<dbReference type="PANTHER" id="PTHR11059">
    <property type="entry name" value="DNA REPAIR PROTEIN RECN"/>
    <property type="match status" value="1"/>
</dbReference>
<evidence type="ECO:0000256" key="5">
    <source>
        <dbReference type="ARBA" id="ARBA00022763"/>
    </source>
</evidence>
<organism evidence="12 13">
    <name type="scientific">Candidatus Scalindua rubra</name>
    <dbReference type="NCBI Taxonomy" id="1872076"/>
    <lineage>
        <taxon>Bacteria</taxon>
        <taxon>Pseudomonadati</taxon>
        <taxon>Planctomycetota</taxon>
        <taxon>Candidatus Brocadiia</taxon>
        <taxon>Candidatus Brocadiales</taxon>
        <taxon>Candidatus Scalinduaceae</taxon>
        <taxon>Candidatus Scalindua</taxon>
    </lineage>
</organism>
<keyword evidence="4" id="KW-0547">Nucleotide-binding</keyword>
<dbReference type="Proteomes" id="UP000094056">
    <property type="component" value="Unassembled WGS sequence"/>
</dbReference>
<dbReference type="GO" id="GO:0009432">
    <property type="term" value="P:SOS response"/>
    <property type="evidence" value="ECO:0007669"/>
    <property type="project" value="TreeGrafter"/>
</dbReference>
<comment type="caution">
    <text evidence="12">The sequence shown here is derived from an EMBL/GenBank/DDBJ whole genome shotgun (WGS) entry which is preliminary data.</text>
</comment>
<evidence type="ECO:0000256" key="8">
    <source>
        <dbReference type="ARBA" id="ARBA00033408"/>
    </source>
</evidence>
<evidence type="ECO:0000256" key="6">
    <source>
        <dbReference type="ARBA" id="ARBA00022840"/>
    </source>
</evidence>
<evidence type="ECO:0000256" key="2">
    <source>
        <dbReference type="ARBA" id="ARBA00009441"/>
    </source>
</evidence>
<keyword evidence="6" id="KW-0067">ATP-binding</keyword>
<reference evidence="12 13" key="1">
    <citation type="submission" date="2016-07" db="EMBL/GenBank/DDBJ databases">
        <title>Draft genome of Scalindua rubra, obtained from a brine-seawater interface in the Red Sea, sheds light on salt adaptation in anammox bacteria.</title>
        <authorList>
            <person name="Speth D.R."/>
            <person name="Lagkouvardos I."/>
            <person name="Wang Y."/>
            <person name="Qian P.-Y."/>
            <person name="Dutilh B.E."/>
            <person name="Jetten M.S."/>
        </authorList>
    </citation>
    <scope>NUCLEOTIDE SEQUENCE [LARGE SCALE GENOMIC DNA]</scope>
    <source>
        <strain evidence="12">BSI-1</strain>
    </source>
</reference>
<dbReference type="GO" id="GO:0006310">
    <property type="term" value="P:DNA recombination"/>
    <property type="evidence" value="ECO:0007669"/>
    <property type="project" value="InterPro"/>
</dbReference>
<evidence type="ECO:0000256" key="4">
    <source>
        <dbReference type="ARBA" id="ARBA00022741"/>
    </source>
</evidence>
<keyword evidence="7 9" id="KW-0234">DNA repair</keyword>
<dbReference type="NCBIfam" id="TIGR00634">
    <property type="entry name" value="recN"/>
    <property type="match status" value="1"/>
</dbReference>
<evidence type="ECO:0000313" key="12">
    <source>
        <dbReference type="EMBL" id="ODS34647.1"/>
    </source>
</evidence>
<dbReference type="Pfam" id="PF02463">
    <property type="entry name" value="SMC_N"/>
    <property type="match status" value="1"/>
</dbReference>
<dbReference type="GO" id="GO:0006281">
    <property type="term" value="P:DNA repair"/>
    <property type="evidence" value="ECO:0007669"/>
    <property type="project" value="UniProtKB-KW"/>
</dbReference>
<feature type="coiled-coil region" evidence="10">
    <location>
        <begin position="297"/>
        <end position="362"/>
    </location>
</feature>
<evidence type="ECO:0000256" key="9">
    <source>
        <dbReference type="PIRNR" id="PIRNR003128"/>
    </source>
</evidence>
<dbReference type="GO" id="GO:0005524">
    <property type="term" value="F:ATP binding"/>
    <property type="evidence" value="ECO:0007669"/>
    <property type="project" value="UniProtKB-KW"/>
</dbReference>
<dbReference type="FunFam" id="3.40.50.300:FF:000356">
    <property type="entry name" value="DNA repair protein RecN"/>
    <property type="match status" value="1"/>
</dbReference>
<evidence type="ECO:0000256" key="3">
    <source>
        <dbReference type="ARBA" id="ARBA00021315"/>
    </source>
</evidence>
<keyword evidence="10" id="KW-0175">Coiled coil</keyword>
<dbReference type="CDD" id="cd03241">
    <property type="entry name" value="ABC_RecN"/>
    <property type="match status" value="2"/>
</dbReference>
<dbReference type="GO" id="GO:0043590">
    <property type="term" value="C:bacterial nucleoid"/>
    <property type="evidence" value="ECO:0007669"/>
    <property type="project" value="TreeGrafter"/>
</dbReference>
<gene>
    <name evidence="12" type="ORF">SCARUB_00227</name>
</gene>
<dbReference type="AlphaFoldDB" id="A0A1E3XG90"/>
<evidence type="ECO:0000259" key="11">
    <source>
        <dbReference type="Pfam" id="PF02463"/>
    </source>
</evidence>
<evidence type="ECO:0000313" key="13">
    <source>
        <dbReference type="Proteomes" id="UP000094056"/>
    </source>
</evidence>
<keyword evidence="5 9" id="KW-0227">DNA damage</keyword>